<evidence type="ECO:0000256" key="1">
    <source>
        <dbReference type="SAM" id="SignalP"/>
    </source>
</evidence>
<gene>
    <name evidence="3" type="ORF">J2771_001478</name>
</gene>
<feature type="chain" id="PRO_5044795418" evidence="1">
    <location>
        <begin position="20"/>
        <end position="115"/>
    </location>
</feature>
<dbReference type="Pfam" id="PF07007">
    <property type="entry name" value="LprI"/>
    <property type="match status" value="1"/>
</dbReference>
<dbReference type="RefSeq" id="WP_307010867.1">
    <property type="nucleotide sequence ID" value="NZ_JAUSQP010000001.1"/>
</dbReference>
<evidence type="ECO:0000313" key="4">
    <source>
        <dbReference type="Proteomes" id="UP001240164"/>
    </source>
</evidence>
<name>A0ABD5AKX0_ACICA</name>
<feature type="signal peptide" evidence="1">
    <location>
        <begin position="1"/>
        <end position="19"/>
    </location>
</feature>
<dbReference type="Gene3D" id="1.20.1270.180">
    <property type="match status" value="1"/>
</dbReference>
<protein>
    <submittedName>
        <fullName evidence="3">Uncharacterized protein YecT (DUF1311 family)</fullName>
    </submittedName>
</protein>
<organism evidence="3 4">
    <name type="scientific">Acinetobacter calcoaceticus</name>
    <dbReference type="NCBI Taxonomy" id="471"/>
    <lineage>
        <taxon>Bacteria</taxon>
        <taxon>Pseudomonadati</taxon>
        <taxon>Pseudomonadota</taxon>
        <taxon>Gammaproteobacteria</taxon>
        <taxon>Moraxellales</taxon>
        <taxon>Moraxellaceae</taxon>
        <taxon>Acinetobacter</taxon>
        <taxon>Acinetobacter calcoaceticus/baumannii complex</taxon>
    </lineage>
</organism>
<proteinExistence type="predicted"/>
<accession>A0ABD5AKX0</accession>
<dbReference type="Proteomes" id="UP001240164">
    <property type="component" value="Unassembled WGS sequence"/>
</dbReference>
<dbReference type="EMBL" id="JAUSQP010000001">
    <property type="protein sequence ID" value="MDP9803224.1"/>
    <property type="molecule type" value="Genomic_DNA"/>
</dbReference>
<dbReference type="AlphaFoldDB" id="A0ABD5AKX0"/>
<feature type="domain" description="Lysozyme inhibitor LprI-like N-terminal" evidence="2">
    <location>
        <begin position="21"/>
        <end position="110"/>
    </location>
</feature>
<evidence type="ECO:0000259" key="2">
    <source>
        <dbReference type="Pfam" id="PF07007"/>
    </source>
</evidence>
<sequence>MKKILLFAATTFFSVGVLADCNDPKTSHEIQQCLSSEITLLKKDLNTTYAKLYKQTDAKQELDNAQKAWLKYKDLQCGDFTVADAGYSSGQVAYDLACQAELIEQRISFLKNQLN</sequence>
<dbReference type="InterPro" id="IPR009739">
    <property type="entry name" value="LprI-like_N"/>
</dbReference>
<comment type="caution">
    <text evidence="3">The sequence shown here is derived from an EMBL/GenBank/DDBJ whole genome shotgun (WGS) entry which is preliminary data.</text>
</comment>
<keyword evidence="1" id="KW-0732">Signal</keyword>
<evidence type="ECO:0000313" key="3">
    <source>
        <dbReference type="EMBL" id="MDP9803224.1"/>
    </source>
</evidence>
<reference evidence="3 4" key="1">
    <citation type="submission" date="2023-07" db="EMBL/GenBank/DDBJ databases">
        <title>Sorghum-associated microbial communities from plants grown in Nebraska, USA.</title>
        <authorList>
            <person name="Schachtman D."/>
        </authorList>
    </citation>
    <scope>NUCLEOTIDE SEQUENCE [LARGE SCALE GENOMIC DNA]</scope>
    <source>
        <strain evidence="3 4">CC146</strain>
    </source>
</reference>